<accession>A0ABR5YWK1</accession>
<evidence type="ECO:0000259" key="6">
    <source>
        <dbReference type="Pfam" id="PF25917"/>
    </source>
</evidence>
<dbReference type="EMBL" id="JAAMRF010000002">
    <property type="protein sequence ID" value="MBA1272309.1"/>
    <property type="molecule type" value="Genomic_DNA"/>
</dbReference>
<dbReference type="Gene3D" id="2.40.50.100">
    <property type="match status" value="1"/>
</dbReference>
<dbReference type="PANTHER" id="PTHR30469:SF11">
    <property type="entry name" value="BLL4320 PROTEIN"/>
    <property type="match status" value="1"/>
</dbReference>
<feature type="domain" description="Multidrug resistance protein MdtA-like barrel-sandwich hybrid" evidence="6">
    <location>
        <begin position="69"/>
        <end position="190"/>
    </location>
</feature>
<dbReference type="RefSeq" id="WP_181069281.1">
    <property type="nucleotide sequence ID" value="NZ_JAAMRF010000002.1"/>
</dbReference>
<feature type="domain" description="Multidrug resistance protein MdtA-like C-terminal permuted SH3" evidence="8">
    <location>
        <begin position="282"/>
        <end position="346"/>
    </location>
</feature>
<dbReference type="SUPFAM" id="SSF111369">
    <property type="entry name" value="HlyD-like secretion proteins"/>
    <property type="match status" value="1"/>
</dbReference>
<reference evidence="9 10" key="1">
    <citation type="submission" date="2020-02" db="EMBL/GenBank/DDBJ databases">
        <title>Synteny-based analysis reveals conserved mechanism for high triclosan tolerance in Pseudomonas, as well as instances of horizontal transfer.</title>
        <authorList>
            <person name="Mcfarland A.G."/>
            <person name="Bertucci H.K."/>
            <person name="Litmann E."/>
            <person name="Shen J."/>
            <person name="Huttenhower C."/>
            <person name="Hartmann E.M."/>
        </authorList>
    </citation>
    <scope>NUCLEOTIDE SEQUENCE [LARGE SCALE GENOMIC DNA]</scope>
    <source>
        <strain evidence="9 10">115A1</strain>
    </source>
</reference>
<evidence type="ECO:0000313" key="10">
    <source>
        <dbReference type="Proteomes" id="UP000786387"/>
    </source>
</evidence>
<comment type="subcellular location">
    <subcellularLocation>
        <location evidence="1">Cell envelope</location>
    </subcellularLocation>
</comment>
<comment type="similarity">
    <text evidence="2">Belongs to the membrane fusion protein (MFP) (TC 8.A.1) family.</text>
</comment>
<sequence>MLRRMLIMLGAVILVVLILAALKFNSISKQIEQFTALKPPVNVEVVEASERDWQNRLPAIGTLKASQGADLSVEVAGTVSQLQFRSGQKVEKGQPILTLDSEVEQASLAAAEADLGLARVEFERARSLIDRQSIARSEFDRLNAQLQRANATVAQLRASLARKRIVAPFAGTIGIRQVDVGAYIAAGTPVATLQDLSTLFVDFYLAEQQVPLLAVGQRVRVEVAAYPGEGFDGEIVALNPKVEETTRNVLVRAELNNPESRLLPGMFANLQVVLPDEAPKIAIPETAITFTLYGNSVLLVKEQPGEDGNEPRLVIERRFVETGDRRGGLVVVRNGLAAGERVVTSGQLKLDNGTHVVIADGQTLSREPATRQDSR</sequence>
<dbReference type="Gene3D" id="2.40.420.20">
    <property type="match status" value="1"/>
</dbReference>
<dbReference type="Pfam" id="PF25876">
    <property type="entry name" value="HH_MFP_RND"/>
    <property type="match status" value="1"/>
</dbReference>
<feature type="domain" description="CusB-like beta-barrel" evidence="7">
    <location>
        <begin position="201"/>
        <end position="272"/>
    </location>
</feature>
<dbReference type="Pfam" id="PF25917">
    <property type="entry name" value="BSH_RND"/>
    <property type="match status" value="1"/>
</dbReference>
<evidence type="ECO:0000256" key="2">
    <source>
        <dbReference type="ARBA" id="ARBA00009477"/>
    </source>
</evidence>
<dbReference type="Pfam" id="PF25967">
    <property type="entry name" value="RND-MFP_C"/>
    <property type="match status" value="1"/>
</dbReference>
<keyword evidence="10" id="KW-1185">Reference proteome</keyword>
<protein>
    <submittedName>
        <fullName evidence="9">Efflux RND transporter periplasmic adaptor subunit</fullName>
    </submittedName>
</protein>
<dbReference type="InterPro" id="IPR006143">
    <property type="entry name" value="RND_pump_MFP"/>
</dbReference>
<evidence type="ECO:0000313" key="9">
    <source>
        <dbReference type="EMBL" id="MBA1272309.1"/>
    </source>
</evidence>
<dbReference type="InterPro" id="IPR058625">
    <property type="entry name" value="MdtA-like_BSH"/>
</dbReference>
<dbReference type="InterPro" id="IPR058624">
    <property type="entry name" value="MdtA-like_HH"/>
</dbReference>
<dbReference type="Gene3D" id="2.40.30.170">
    <property type="match status" value="1"/>
</dbReference>
<feature type="domain" description="Multidrug resistance protein MdtA-like alpha-helical hairpin" evidence="5">
    <location>
        <begin position="104"/>
        <end position="162"/>
    </location>
</feature>
<gene>
    <name evidence="9" type="ORF">G7026_02950</name>
</gene>
<name>A0ABR5YWK1_9GAMM</name>
<proteinExistence type="inferred from homology"/>
<evidence type="ECO:0000259" key="8">
    <source>
        <dbReference type="Pfam" id="PF25967"/>
    </source>
</evidence>
<evidence type="ECO:0000256" key="4">
    <source>
        <dbReference type="ARBA" id="ARBA00023054"/>
    </source>
</evidence>
<organism evidence="9 10">
    <name type="scientific">Stutzerimonas azotifigens</name>
    <dbReference type="NCBI Taxonomy" id="291995"/>
    <lineage>
        <taxon>Bacteria</taxon>
        <taxon>Pseudomonadati</taxon>
        <taxon>Pseudomonadota</taxon>
        <taxon>Gammaproteobacteria</taxon>
        <taxon>Pseudomonadales</taxon>
        <taxon>Pseudomonadaceae</taxon>
        <taxon>Stutzerimonas</taxon>
    </lineage>
</organism>
<evidence type="ECO:0000256" key="3">
    <source>
        <dbReference type="ARBA" id="ARBA00022448"/>
    </source>
</evidence>
<dbReference type="NCBIfam" id="TIGR01730">
    <property type="entry name" value="RND_mfp"/>
    <property type="match status" value="1"/>
</dbReference>
<dbReference type="Gene3D" id="1.10.287.470">
    <property type="entry name" value="Helix hairpin bin"/>
    <property type="match status" value="1"/>
</dbReference>
<evidence type="ECO:0000256" key="1">
    <source>
        <dbReference type="ARBA" id="ARBA00004196"/>
    </source>
</evidence>
<dbReference type="InterPro" id="IPR058627">
    <property type="entry name" value="MdtA-like_C"/>
</dbReference>
<evidence type="ECO:0000259" key="7">
    <source>
        <dbReference type="Pfam" id="PF25954"/>
    </source>
</evidence>
<keyword evidence="4" id="KW-0175">Coiled coil</keyword>
<evidence type="ECO:0000259" key="5">
    <source>
        <dbReference type="Pfam" id="PF25876"/>
    </source>
</evidence>
<dbReference type="InterPro" id="IPR058792">
    <property type="entry name" value="Beta-barrel_RND_2"/>
</dbReference>
<comment type="caution">
    <text evidence="9">The sequence shown here is derived from an EMBL/GenBank/DDBJ whole genome shotgun (WGS) entry which is preliminary data.</text>
</comment>
<dbReference type="Proteomes" id="UP000786387">
    <property type="component" value="Unassembled WGS sequence"/>
</dbReference>
<dbReference type="Pfam" id="PF25954">
    <property type="entry name" value="Beta-barrel_RND_2"/>
    <property type="match status" value="1"/>
</dbReference>
<keyword evidence="3" id="KW-0813">Transport</keyword>
<dbReference type="PANTHER" id="PTHR30469">
    <property type="entry name" value="MULTIDRUG RESISTANCE PROTEIN MDTA"/>
    <property type="match status" value="1"/>
</dbReference>